<keyword evidence="3" id="KW-0479">Metal-binding</keyword>
<dbReference type="EMBL" id="MCFC01000023">
    <property type="protein sequence ID" value="ORY29800.1"/>
    <property type="molecule type" value="Genomic_DNA"/>
</dbReference>
<dbReference type="STRING" id="71784.A0A1Y2B5H6"/>
<keyword evidence="2" id="KW-0678">Repressor</keyword>
<dbReference type="SMART" id="SM00355">
    <property type="entry name" value="ZnF_C2H2"/>
    <property type="match status" value="3"/>
</dbReference>
<feature type="region of interest" description="Disordered" evidence="10">
    <location>
        <begin position="416"/>
        <end position="454"/>
    </location>
</feature>
<feature type="compositionally biased region" description="Basic and acidic residues" evidence="10">
    <location>
        <begin position="196"/>
        <end position="208"/>
    </location>
</feature>
<dbReference type="Proteomes" id="UP000193986">
    <property type="component" value="Unassembled WGS sequence"/>
</dbReference>
<evidence type="ECO:0000256" key="2">
    <source>
        <dbReference type="ARBA" id="ARBA00022491"/>
    </source>
</evidence>
<dbReference type="GO" id="GO:0045944">
    <property type="term" value="P:positive regulation of transcription by RNA polymerase II"/>
    <property type="evidence" value="ECO:0007669"/>
    <property type="project" value="TreeGrafter"/>
</dbReference>
<dbReference type="InterPro" id="IPR050806">
    <property type="entry name" value="pacC/RIM101"/>
</dbReference>
<evidence type="ECO:0000256" key="6">
    <source>
        <dbReference type="ARBA" id="ARBA00022833"/>
    </source>
</evidence>
<dbReference type="GO" id="GO:0008270">
    <property type="term" value="F:zinc ion binding"/>
    <property type="evidence" value="ECO:0007669"/>
    <property type="project" value="UniProtKB-KW"/>
</dbReference>
<keyword evidence="13" id="KW-1185">Reference proteome</keyword>
<evidence type="ECO:0000313" key="12">
    <source>
        <dbReference type="EMBL" id="ORY29800.1"/>
    </source>
</evidence>
<feature type="region of interest" description="Disordered" evidence="10">
    <location>
        <begin position="618"/>
        <end position="644"/>
    </location>
</feature>
<feature type="region of interest" description="Disordered" evidence="10">
    <location>
        <begin position="664"/>
        <end position="707"/>
    </location>
</feature>
<feature type="compositionally biased region" description="Polar residues" evidence="10">
    <location>
        <begin position="20"/>
        <end position="33"/>
    </location>
</feature>
<evidence type="ECO:0000256" key="4">
    <source>
        <dbReference type="ARBA" id="ARBA00022737"/>
    </source>
</evidence>
<proteinExistence type="inferred from homology"/>
<feature type="compositionally biased region" description="Low complexity" evidence="10">
    <location>
        <begin position="434"/>
        <end position="453"/>
    </location>
</feature>
<reference evidence="12 13" key="1">
    <citation type="submission" date="2016-07" db="EMBL/GenBank/DDBJ databases">
        <title>Pervasive Adenine N6-methylation of Active Genes in Fungi.</title>
        <authorList>
            <consortium name="DOE Joint Genome Institute"/>
            <person name="Mondo S.J."/>
            <person name="Dannebaum R.O."/>
            <person name="Kuo R.C."/>
            <person name="Labutti K."/>
            <person name="Haridas S."/>
            <person name="Kuo A."/>
            <person name="Salamov A."/>
            <person name="Ahrendt S.R."/>
            <person name="Lipzen A."/>
            <person name="Sullivan W."/>
            <person name="Andreopoulos W.B."/>
            <person name="Clum A."/>
            <person name="Lindquist E."/>
            <person name="Daum C."/>
            <person name="Ramamoorthy G.K."/>
            <person name="Gryganskyi A."/>
            <person name="Culley D."/>
            <person name="Magnuson J.K."/>
            <person name="James T.Y."/>
            <person name="O'Malley M.A."/>
            <person name="Stajich J.E."/>
            <person name="Spatafora J.W."/>
            <person name="Visel A."/>
            <person name="Grigoriev I.V."/>
        </authorList>
    </citation>
    <scope>NUCLEOTIDE SEQUENCE [LARGE SCALE GENOMIC DNA]</scope>
    <source>
        <strain evidence="12 13">68-887.2</strain>
    </source>
</reference>
<feature type="compositionally biased region" description="Low complexity" evidence="10">
    <location>
        <begin position="689"/>
        <end position="701"/>
    </location>
</feature>
<keyword evidence="6" id="KW-0862">Zinc</keyword>
<dbReference type="GO" id="GO:0005634">
    <property type="term" value="C:nucleus"/>
    <property type="evidence" value="ECO:0007669"/>
    <property type="project" value="UniProtKB-SubCell"/>
</dbReference>
<dbReference type="Gene3D" id="3.30.160.60">
    <property type="entry name" value="Classic Zinc Finger"/>
    <property type="match status" value="1"/>
</dbReference>
<dbReference type="PROSITE" id="PS50157">
    <property type="entry name" value="ZINC_FINGER_C2H2_2"/>
    <property type="match status" value="1"/>
</dbReference>
<comment type="similarity">
    <text evidence="8">Belongs to the pacC/RIM101 family.</text>
</comment>
<feature type="region of interest" description="Disordered" evidence="10">
    <location>
        <begin position="724"/>
        <end position="751"/>
    </location>
</feature>
<name>A0A1Y2B5H6_9TREE</name>
<accession>A0A1Y2B5H6</accession>
<dbReference type="SUPFAM" id="SSF57667">
    <property type="entry name" value="beta-beta-alpha zinc fingers"/>
    <property type="match status" value="1"/>
</dbReference>
<feature type="compositionally biased region" description="Basic and acidic residues" evidence="10">
    <location>
        <begin position="625"/>
        <end position="634"/>
    </location>
</feature>
<dbReference type="OrthoDB" id="6155966at2759"/>
<keyword evidence="7" id="KW-0539">Nucleus</keyword>
<feature type="domain" description="C2H2-type" evidence="11">
    <location>
        <begin position="141"/>
        <end position="168"/>
    </location>
</feature>
<dbReference type="InParanoid" id="A0A1Y2B5H6"/>
<dbReference type="AlphaFoldDB" id="A0A1Y2B5H6"/>
<comment type="subcellular location">
    <subcellularLocation>
        <location evidence="1">Nucleus</location>
    </subcellularLocation>
</comment>
<evidence type="ECO:0000259" key="11">
    <source>
        <dbReference type="PROSITE" id="PS50157"/>
    </source>
</evidence>
<evidence type="ECO:0000256" key="8">
    <source>
        <dbReference type="ARBA" id="ARBA00038089"/>
    </source>
</evidence>
<evidence type="ECO:0000256" key="5">
    <source>
        <dbReference type="ARBA" id="ARBA00022771"/>
    </source>
</evidence>
<feature type="compositionally biased region" description="Low complexity" evidence="10">
    <location>
        <begin position="209"/>
        <end position="229"/>
    </location>
</feature>
<feature type="region of interest" description="Disordered" evidence="10">
    <location>
        <begin position="470"/>
        <end position="491"/>
    </location>
</feature>
<evidence type="ECO:0000313" key="13">
    <source>
        <dbReference type="Proteomes" id="UP000193986"/>
    </source>
</evidence>
<evidence type="ECO:0000256" key="3">
    <source>
        <dbReference type="ARBA" id="ARBA00022723"/>
    </source>
</evidence>
<dbReference type="PANTHER" id="PTHR47257:SF1">
    <property type="entry name" value="PH-RESPONSE TRANSCRIPTION FACTOR PACC_RIM101"/>
    <property type="match status" value="1"/>
</dbReference>
<comment type="caution">
    <text evidence="12">The sequence shown here is derived from an EMBL/GenBank/DDBJ whole genome shotgun (WGS) entry which is preliminary data.</text>
</comment>
<feature type="region of interest" description="Disordered" evidence="10">
    <location>
        <begin position="20"/>
        <end position="52"/>
    </location>
</feature>
<evidence type="ECO:0000256" key="7">
    <source>
        <dbReference type="ARBA" id="ARBA00023242"/>
    </source>
</evidence>
<feature type="region of interest" description="Disordered" evidence="10">
    <location>
        <begin position="364"/>
        <end position="390"/>
    </location>
</feature>
<keyword evidence="4" id="KW-0677">Repeat</keyword>
<keyword evidence="5 9" id="KW-0863">Zinc-finger</keyword>
<feature type="compositionally biased region" description="Low complexity" evidence="10">
    <location>
        <begin position="379"/>
        <end position="388"/>
    </location>
</feature>
<dbReference type="InterPro" id="IPR036236">
    <property type="entry name" value="Znf_C2H2_sf"/>
</dbReference>
<dbReference type="PANTHER" id="PTHR47257">
    <property type="entry name" value="PH-RESPONSE TRANSCRIPTION FACTOR PACC/RIM101"/>
    <property type="match status" value="1"/>
</dbReference>
<dbReference type="InterPro" id="IPR013087">
    <property type="entry name" value="Znf_C2H2_type"/>
</dbReference>
<sequence>MTTMTYPSLPNNAYLQPSPNLLYSSQGRTASNFSSSGSPPPSIGPITPELPSLPTTASDYLHIAREQDQRRESTSTAANDDNIQCKWKDCKHRAIGPEELYEHFTNNLCLICGWEGCGVKCVKRDHITSHLRGDTYTTQTSPCAVCGKTFKRPQDLKKHERIHTQEHHQLHKLSKAATTSDPHFNERVATQPIISDVHRRSSINERPRSPLSLSPSSSSGQSNLNPSSPYDHLVPPPAHPAHKSVSPTPSALAMLHRKQHEELAAYQQREMMVLQQLAYQQQQSQAYAAQLASDALVGSKPGQKRDLDGGDSFEAFMADMKKRKVEPVYDADMVNRLNALTVPPMPNSFLQPIPTVTWPNTFVSLPFEGTGNPNAQPDSQQASSQQSQLPGLPEIRNEADLAMFNHFMLSLGRDAAAGGAHHPQPPVYPMAHTSSMHSGNGSRSSSSPLSDQSPIEDLFNSEELASLGLTGMPGIPDAQGHHHAQSSVPNAVSFGNMYPSLDGLNSTRPRGASMPDADVGKRAIAGLPRAGSLANNAVSSKYSLSNIYGLGPTPYAELAPFDPSQSIEFTHNGLGNPEHNYATFESLARSKATVPAPSLAPRDYSRKVYRHVTPLGASVSSRSNVSDERTHMETDEPDEIDYEATPKISVRSLLLSDEDADPAFKLPAIHSPGDEDDRTPLPSITELQPTASSSRASTPTAHLPVKRHTEDEILRGVKRLELADRHASPVPEPSIIESRRPTSRAGPNDVPREMRRRHAAMIRAWIVAVNLQWKRKQLEEMEMTQEREDVVENVKIEA</sequence>
<gene>
    <name evidence="12" type="ORF">BCR39DRAFT_531080</name>
</gene>
<evidence type="ECO:0000256" key="10">
    <source>
        <dbReference type="SAM" id="MobiDB-lite"/>
    </source>
</evidence>
<feature type="region of interest" description="Disordered" evidence="10">
    <location>
        <begin position="163"/>
        <end position="248"/>
    </location>
</feature>
<dbReference type="FunFam" id="3.30.160.60:FF:000145">
    <property type="entry name" value="Zinc finger protein 574"/>
    <property type="match status" value="1"/>
</dbReference>
<protein>
    <recommendedName>
        <fullName evidence="11">C2H2-type domain-containing protein</fullName>
    </recommendedName>
</protein>
<evidence type="ECO:0000256" key="9">
    <source>
        <dbReference type="PROSITE-ProRule" id="PRU00042"/>
    </source>
</evidence>
<dbReference type="PROSITE" id="PS00028">
    <property type="entry name" value="ZINC_FINGER_C2H2_1"/>
    <property type="match status" value="1"/>
</dbReference>
<organism evidence="12 13">
    <name type="scientific">Naematelia encephala</name>
    <dbReference type="NCBI Taxonomy" id="71784"/>
    <lineage>
        <taxon>Eukaryota</taxon>
        <taxon>Fungi</taxon>
        <taxon>Dikarya</taxon>
        <taxon>Basidiomycota</taxon>
        <taxon>Agaricomycotina</taxon>
        <taxon>Tremellomycetes</taxon>
        <taxon>Tremellales</taxon>
        <taxon>Naemateliaceae</taxon>
        <taxon>Naematelia</taxon>
    </lineage>
</organism>
<evidence type="ECO:0000256" key="1">
    <source>
        <dbReference type="ARBA" id="ARBA00004123"/>
    </source>
</evidence>